<keyword evidence="1" id="KW-0472">Membrane</keyword>
<reference evidence="2 3" key="1">
    <citation type="submission" date="2019-07" db="EMBL/GenBank/DDBJ databases">
        <title>Ln-dependent methylotrophs.</title>
        <authorList>
            <person name="Tani A."/>
        </authorList>
    </citation>
    <scope>NUCLEOTIDE SEQUENCE [LARGE SCALE GENOMIC DNA]</scope>
    <source>
        <strain evidence="2 3">SM89A</strain>
    </source>
</reference>
<keyword evidence="1" id="KW-0812">Transmembrane</keyword>
<feature type="transmembrane region" description="Helical" evidence="1">
    <location>
        <begin position="191"/>
        <end position="216"/>
    </location>
</feature>
<gene>
    <name evidence="2" type="ORF">FM996_14470</name>
</gene>
<evidence type="ECO:0000256" key="1">
    <source>
        <dbReference type="SAM" id="Phobius"/>
    </source>
</evidence>
<name>A0A549SNH6_METSR</name>
<evidence type="ECO:0000313" key="2">
    <source>
        <dbReference type="EMBL" id="TRL31183.1"/>
    </source>
</evidence>
<dbReference type="Proteomes" id="UP000316781">
    <property type="component" value="Unassembled WGS sequence"/>
</dbReference>
<dbReference type="AlphaFoldDB" id="A0A549SNH6"/>
<comment type="caution">
    <text evidence="2">The sequence shown here is derived from an EMBL/GenBank/DDBJ whole genome shotgun (WGS) entry which is preliminary data.</text>
</comment>
<dbReference type="RefSeq" id="WP_142863600.1">
    <property type="nucleotide sequence ID" value="NZ_VJMF01000059.1"/>
</dbReference>
<dbReference type="EMBL" id="VJMF01000059">
    <property type="protein sequence ID" value="TRL31183.1"/>
    <property type="molecule type" value="Genomic_DNA"/>
</dbReference>
<accession>A0A549SNH6</accession>
<feature type="transmembrane region" description="Helical" evidence="1">
    <location>
        <begin position="63"/>
        <end position="82"/>
    </location>
</feature>
<feature type="transmembrane region" description="Helical" evidence="1">
    <location>
        <begin position="21"/>
        <end position="43"/>
    </location>
</feature>
<protein>
    <recommendedName>
        <fullName evidence="4">Metal-dependent hydrolase</fullName>
    </recommendedName>
</protein>
<evidence type="ECO:0000313" key="3">
    <source>
        <dbReference type="Proteomes" id="UP000316781"/>
    </source>
</evidence>
<feature type="transmembrane region" description="Helical" evidence="1">
    <location>
        <begin position="160"/>
        <end position="179"/>
    </location>
</feature>
<keyword evidence="1" id="KW-1133">Transmembrane helix</keyword>
<sequence>MYVGHFALGLLIIAKAPRVKPLPILLGVGLLDIVNGLAVMTGIDHVTPNLASGPYLYFDLTFIDWDHSLLMAIILSVLWGSLFYRDTRLALLAGVASFSHFLLDLPLHNGDLALYPHAERHLGGGLWASLGIGSWLMEGVFSTLLVVWTWRLAARRGVSHAWPAAFLAALFIQLSPWLSPTKFIATLPEPYTHLLLGLVITLGFIVPGIVLTILVVNAERKGRQSGVEEGIVARAKSKQSVS</sequence>
<evidence type="ECO:0008006" key="4">
    <source>
        <dbReference type="Google" id="ProtNLM"/>
    </source>
</evidence>
<feature type="transmembrane region" description="Helical" evidence="1">
    <location>
        <begin position="89"/>
        <end position="107"/>
    </location>
</feature>
<proteinExistence type="predicted"/>
<organism evidence="2 3">
    <name type="scientific">Methylosinus sporium</name>
    <dbReference type="NCBI Taxonomy" id="428"/>
    <lineage>
        <taxon>Bacteria</taxon>
        <taxon>Pseudomonadati</taxon>
        <taxon>Pseudomonadota</taxon>
        <taxon>Alphaproteobacteria</taxon>
        <taxon>Hyphomicrobiales</taxon>
        <taxon>Methylocystaceae</taxon>
        <taxon>Methylosinus</taxon>
    </lineage>
</organism>
<feature type="transmembrane region" description="Helical" evidence="1">
    <location>
        <begin position="127"/>
        <end position="148"/>
    </location>
</feature>